<keyword evidence="7" id="KW-0067">ATP-binding</keyword>
<dbReference type="GO" id="GO:0009328">
    <property type="term" value="C:phenylalanine-tRNA ligase complex"/>
    <property type="evidence" value="ECO:0007669"/>
    <property type="project" value="TreeGrafter"/>
</dbReference>
<evidence type="ECO:0000256" key="2">
    <source>
        <dbReference type="ARBA" id="ARBA00011209"/>
    </source>
</evidence>
<evidence type="ECO:0000256" key="8">
    <source>
        <dbReference type="ARBA" id="ARBA00022842"/>
    </source>
</evidence>
<dbReference type="FunFam" id="3.30.930.10:FF:000032">
    <property type="entry name" value="Phenylalanine--tRNA ligase beta subunit"/>
    <property type="match status" value="1"/>
</dbReference>
<evidence type="ECO:0000256" key="9">
    <source>
        <dbReference type="ARBA" id="ARBA00022917"/>
    </source>
</evidence>
<dbReference type="InterPro" id="IPR020825">
    <property type="entry name" value="Phe-tRNA_synthase-like_B3/B4"/>
</dbReference>
<dbReference type="SUPFAM" id="SSF46955">
    <property type="entry name" value="Putative DNA-binding domain"/>
    <property type="match status" value="2"/>
</dbReference>
<dbReference type="FunFam" id="3.30.56.10:FF:000003">
    <property type="entry name" value="Phenylalanine--tRNA ligase beta subunit"/>
    <property type="match status" value="1"/>
</dbReference>
<dbReference type="InterPro" id="IPR041616">
    <property type="entry name" value="PheRS_beta_core"/>
</dbReference>
<dbReference type="Gene3D" id="3.30.56.10">
    <property type="match status" value="2"/>
</dbReference>
<keyword evidence="9" id="KW-0648">Protein biosynthesis</keyword>
<feature type="domain" description="B5" evidence="12">
    <location>
        <begin position="245"/>
        <end position="322"/>
    </location>
</feature>
<dbReference type="PANTHER" id="PTHR10947">
    <property type="entry name" value="PHENYLALANYL-TRNA SYNTHETASE BETA CHAIN AND LEUCINE-RICH REPEAT-CONTAINING PROTEIN 47"/>
    <property type="match status" value="1"/>
</dbReference>
<dbReference type="SMART" id="SM00874">
    <property type="entry name" value="B5"/>
    <property type="match status" value="1"/>
</dbReference>
<dbReference type="EMBL" id="OU898281">
    <property type="protein sequence ID" value="CAG9836258.1"/>
    <property type="molecule type" value="Genomic_DNA"/>
</dbReference>
<evidence type="ECO:0000256" key="3">
    <source>
        <dbReference type="ARBA" id="ARBA00012814"/>
    </source>
</evidence>
<dbReference type="InterPro" id="IPR009061">
    <property type="entry name" value="DNA-bd_dom_put_sf"/>
</dbReference>
<evidence type="ECO:0000256" key="7">
    <source>
        <dbReference type="ARBA" id="ARBA00022840"/>
    </source>
</evidence>
<comment type="cofactor">
    <cofactor evidence="1">
        <name>Mg(2+)</name>
        <dbReference type="ChEBI" id="CHEBI:18420"/>
    </cofactor>
</comment>
<evidence type="ECO:0000259" key="12">
    <source>
        <dbReference type="PROSITE" id="PS51483"/>
    </source>
</evidence>
<keyword evidence="6" id="KW-0547">Nucleotide-binding</keyword>
<reference evidence="13" key="1">
    <citation type="submission" date="2022-01" db="EMBL/GenBank/DDBJ databases">
        <authorList>
            <person name="King R."/>
        </authorList>
    </citation>
    <scope>NUCLEOTIDE SEQUENCE</scope>
</reference>
<dbReference type="GO" id="GO:0003723">
    <property type="term" value="F:RNA binding"/>
    <property type="evidence" value="ECO:0007669"/>
    <property type="project" value="InterPro"/>
</dbReference>
<dbReference type="PANTHER" id="PTHR10947:SF0">
    <property type="entry name" value="PHENYLALANINE--TRNA LIGASE BETA SUBUNIT"/>
    <property type="match status" value="1"/>
</dbReference>
<keyword evidence="14" id="KW-1185">Reference proteome</keyword>
<name>A0A9N9XEL6_DIABA</name>
<dbReference type="EC" id="6.1.1.20" evidence="3"/>
<keyword evidence="10" id="KW-0030">Aminoacyl-tRNA synthetase</keyword>
<proteinExistence type="predicted"/>
<keyword evidence="5" id="KW-0479">Metal-binding</keyword>
<dbReference type="Gene3D" id="3.30.930.10">
    <property type="entry name" value="Bira Bifunctional Protein, Domain 2"/>
    <property type="match status" value="1"/>
</dbReference>
<evidence type="ECO:0000256" key="6">
    <source>
        <dbReference type="ARBA" id="ARBA00022741"/>
    </source>
</evidence>
<dbReference type="PROSITE" id="PS51483">
    <property type="entry name" value="B5"/>
    <property type="match status" value="1"/>
</dbReference>
<comment type="subunit">
    <text evidence="2">Tetramer of two alpha and two beta subunits.</text>
</comment>
<dbReference type="Pfam" id="PF17759">
    <property type="entry name" value="tRNA_synthFbeta"/>
    <property type="match status" value="1"/>
</dbReference>
<accession>A0A9N9XEL6</accession>
<comment type="catalytic activity">
    <reaction evidence="11">
        <text>tRNA(Phe) + L-phenylalanine + ATP = L-phenylalanyl-tRNA(Phe) + AMP + diphosphate + H(+)</text>
        <dbReference type="Rhea" id="RHEA:19413"/>
        <dbReference type="Rhea" id="RHEA-COMP:9668"/>
        <dbReference type="Rhea" id="RHEA-COMP:9699"/>
        <dbReference type="ChEBI" id="CHEBI:15378"/>
        <dbReference type="ChEBI" id="CHEBI:30616"/>
        <dbReference type="ChEBI" id="CHEBI:33019"/>
        <dbReference type="ChEBI" id="CHEBI:58095"/>
        <dbReference type="ChEBI" id="CHEBI:78442"/>
        <dbReference type="ChEBI" id="CHEBI:78531"/>
        <dbReference type="ChEBI" id="CHEBI:456215"/>
        <dbReference type="EC" id="6.1.1.20"/>
    </reaction>
</comment>
<evidence type="ECO:0000313" key="14">
    <source>
        <dbReference type="Proteomes" id="UP001153709"/>
    </source>
</evidence>
<evidence type="ECO:0000256" key="10">
    <source>
        <dbReference type="ARBA" id="ARBA00023146"/>
    </source>
</evidence>
<evidence type="ECO:0000256" key="11">
    <source>
        <dbReference type="ARBA" id="ARBA00049255"/>
    </source>
</evidence>
<dbReference type="GO" id="GO:0005524">
    <property type="term" value="F:ATP binding"/>
    <property type="evidence" value="ECO:0007669"/>
    <property type="project" value="UniProtKB-KW"/>
</dbReference>
<keyword evidence="4" id="KW-0436">Ligase</keyword>
<dbReference type="InterPro" id="IPR005147">
    <property type="entry name" value="tRNA_synthase_B5-dom"/>
</dbReference>
<dbReference type="InterPro" id="IPR045864">
    <property type="entry name" value="aa-tRNA-synth_II/BPL/LPL"/>
</dbReference>
<dbReference type="Proteomes" id="UP001153709">
    <property type="component" value="Chromosome 6"/>
</dbReference>
<dbReference type="InterPro" id="IPR040659">
    <property type="entry name" value="PhetRS_B1"/>
</dbReference>
<keyword evidence="8" id="KW-0460">Magnesium</keyword>
<evidence type="ECO:0000256" key="4">
    <source>
        <dbReference type="ARBA" id="ARBA00022598"/>
    </source>
</evidence>
<dbReference type="InterPro" id="IPR005146">
    <property type="entry name" value="B3/B4_tRNA-bd"/>
</dbReference>
<dbReference type="Pfam" id="PF18262">
    <property type="entry name" value="PhetRS_B1"/>
    <property type="match status" value="1"/>
</dbReference>
<dbReference type="GO" id="GO:0006432">
    <property type="term" value="P:phenylalanyl-tRNA aminoacylation"/>
    <property type="evidence" value="ECO:0007669"/>
    <property type="project" value="InterPro"/>
</dbReference>
<dbReference type="FunFam" id="3.30.56.10:FF:000005">
    <property type="entry name" value="Phenylalanine--tRNA ligase beta subunit"/>
    <property type="match status" value="1"/>
</dbReference>
<dbReference type="SMART" id="SM00873">
    <property type="entry name" value="B3_4"/>
    <property type="match status" value="1"/>
</dbReference>
<organism evidence="13 14">
    <name type="scientific">Diabrotica balteata</name>
    <name type="common">Banded cucumber beetle</name>
    <dbReference type="NCBI Taxonomy" id="107213"/>
    <lineage>
        <taxon>Eukaryota</taxon>
        <taxon>Metazoa</taxon>
        <taxon>Ecdysozoa</taxon>
        <taxon>Arthropoda</taxon>
        <taxon>Hexapoda</taxon>
        <taxon>Insecta</taxon>
        <taxon>Pterygota</taxon>
        <taxon>Neoptera</taxon>
        <taxon>Endopterygota</taxon>
        <taxon>Coleoptera</taxon>
        <taxon>Polyphaga</taxon>
        <taxon>Cucujiformia</taxon>
        <taxon>Chrysomeloidea</taxon>
        <taxon>Chrysomelidae</taxon>
        <taxon>Galerucinae</taxon>
        <taxon>Diabroticina</taxon>
        <taxon>Diabroticites</taxon>
        <taxon>Diabrotica</taxon>
    </lineage>
</organism>
<dbReference type="GO" id="GO:0004826">
    <property type="term" value="F:phenylalanine-tRNA ligase activity"/>
    <property type="evidence" value="ECO:0007669"/>
    <property type="project" value="UniProtKB-EC"/>
</dbReference>
<dbReference type="SUPFAM" id="SSF55681">
    <property type="entry name" value="Class II aaRS and biotin synthetases"/>
    <property type="match status" value="1"/>
</dbReference>
<protein>
    <recommendedName>
        <fullName evidence="3">phenylalanine--tRNA ligase</fullName>
        <ecNumber evidence="3">6.1.1.20</ecNumber>
    </recommendedName>
</protein>
<dbReference type="AlphaFoldDB" id="A0A9N9XEL6"/>
<dbReference type="CDD" id="cd00769">
    <property type="entry name" value="PheRS_beta_core"/>
    <property type="match status" value="1"/>
</dbReference>
<dbReference type="InterPro" id="IPR045060">
    <property type="entry name" value="Phe-tRNA-ligase_IIc_bsu"/>
</dbReference>
<evidence type="ECO:0000256" key="5">
    <source>
        <dbReference type="ARBA" id="ARBA00022723"/>
    </source>
</evidence>
<sequence length="535" mass="60132">MPTIGVNRDLLFKSLGKSYTDDEFQILCFEFGLELDEVTTEKQMITKEQGYDRQVTVNASEDVIYRIDIPANRYDLLCLEGLVQGILVFQGKVSPPIFRATKPAEGSLEKLIIKPDTAKIRPYAVSAILRNITFDKERYNSFIELQDKLHHNICRKRSLVAIGTHDYDTIKGPFTYDAKPPKDIRFVPLNQEKEFSAEELMILYSAKVVLDTIVCMFSQYCSDSHSIEYCEVINPDGTSALYPELEYRSENVSVKKSNKKIGINESPENIVHLLSKMCLTTELTNNSDIVKVTIPPTRHDVLHACDIYEDIAIAYGYNNIKRTFPKTNTVGQQFSINKLTDLLRYPIAEAGFTEALTFTLCSREDISTKLGIASIDSVPAVHISNPKTLEFQVCRTTLLPGILKTIAANKKMSLPLKIFEIADVVLRDVDTEVGARNERRICAVNCNTNAGFEVVHGLLDRIMLLLEVPWSRKKNSVGYYLQAANHPAYFPGRCANIICHGTSIGKIGVLHPDVLTKFELTNPCSALEINIQSFV</sequence>
<evidence type="ECO:0000256" key="1">
    <source>
        <dbReference type="ARBA" id="ARBA00001946"/>
    </source>
</evidence>
<gene>
    <name evidence="13" type="ORF">DIABBA_LOCUS9358</name>
</gene>
<dbReference type="Pfam" id="PF03484">
    <property type="entry name" value="B5"/>
    <property type="match status" value="1"/>
</dbReference>
<dbReference type="Gene3D" id="3.50.40.10">
    <property type="entry name" value="Phenylalanyl-trna Synthetase, Chain B, domain 3"/>
    <property type="match status" value="1"/>
</dbReference>
<dbReference type="GO" id="GO:0000287">
    <property type="term" value="F:magnesium ion binding"/>
    <property type="evidence" value="ECO:0007669"/>
    <property type="project" value="InterPro"/>
</dbReference>
<evidence type="ECO:0000313" key="13">
    <source>
        <dbReference type="EMBL" id="CAG9836258.1"/>
    </source>
</evidence>